<gene>
    <name evidence="2" type="ORF">SAMN05421820_116119</name>
</gene>
<accession>A0A1H0KPY5</accession>
<dbReference type="RefSeq" id="WP_074612799.1">
    <property type="nucleotide sequence ID" value="NZ_FNGY01000016.1"/>
</dbReference>
<organism evidence="2 3">
    <name type="scientific">Pedobacter steynii</name>
    <dbReference type="NCBI Taxonomy" id="430522"/>
    <lineage>
        <taxon>Bacteria</taxon>
        <taxon>Pseudomonadati</taxon>
        <taxon>Bacteroidota</taxon>
        <taxon>Sphingobacteriia</taxon>
        <taxon>Sphingobacteriales</taxon>
        <taxon>Sphingobacteriaceae</taxon>
        <taxon>Pedobacter</taxon>
    </lineage>
</organism>
<protein>
    <submittedName>
        <fullName evidence="2">6-bladed beta-propeller protein</fullName>
    </submittedName>
</protein>
<keyword evidence="1" id="KW-0732">Signal</keyword>
<evidence type="ECO:0000256" key="1">
    <source>
        <dbReference type="SAM" id="SignalP"/>
    </source>
</evidence>
<proteinExistence type="predicted"/>
<evidence type="ECO:0000313" key="3">
    <source>
        <dbReference type="Proteomes" id="UP000183200"/>
    </source>
</evidence>
<name>A0A1H0KPY5_9SPHI</name>
<evidence type="ECO:0000313" key="2">
    <source>
        <dbReference type="EMBL" id="SDO58018.1"/>
    </source>
</evidence>
<feature type="signal peptide" evidence="1">
    <location>
        <begin position="1"/>
        <end position="23"/>
    </location>
</feature>
<dbReference type="Pfam" id="PF17170">
    <property type="entry name" value="DUF5128"/>
    <property type="match status" value="1"/>
</dbReference>
<dbReference type="Proteomes" id="UP000183200">
    <property type="component" value="Unassembled WGS sequence"/>
</dbReference>
<dbReference type="AlphaFoldDB" id="A0A1H0KPY5"/>
<dbReference type="EMBL" id="FNGY01000016">
    <property type="protein sequence ID" value="SDO58018.1"/>
    <property type="molecule type" value="Genomic_DNA"/>
</dbReference>
<dbReference type="OrthoDB" id="828283at2"/>
<keyword evidence="3" id="KW-1185">Reference proteome</keyword>
<reference evidence="3" key="1">
    <citation type="submission" date="2016-10" db="EMBL/GenBank/DDBJ databases">
        <authorList>
            <person name="Varghese N."/>
            <person name="Submissions S."/>
        </authorList>
    </citation>
    <scope>NUCLEOTIDE SEQUENCE [LARGE SCALE GENOMIC DNA]</scope>
    <source>
        <strain evidence="3">DSM 19110</strain>
    </source>
</reference>
<sequence length="415" mass="47655">MNKPFFYLSLFLTTTLFSVRTFAQENTVNKSNVRTLRIDPSAANGGSMLQVFTEISYVPLETTKESLFGDITQLEVSEDNYIIYDNDTKCILIFEKSGKFKVKIELGKVVEGVRLNSETLDVYGLSLKKTGSDCIIQVYIAGKLYAFDTNAKRIKETIEEKQKHRASQFYNFNGDTKVVSYYQDSKGKDKSLYQYALIKDGKTSAKYFEIDTGKYSKSGDLAVGGPSFIETDSPDILHAVRYYDYNIYRIDSEGISAAYELIFPAKNTIPKDFNTNKVYFGKKINHFFKNVENIYGVGYTFKIGDFLYFKCGSLSSYIRRNGSFVYDLKNDHLISLNRLDPDSLSHHLPIIGGWDNDFKKFDGKHLYASLSSLELFSYYNQEKKKNYKYPEVMQNYFNKGNKKDNPVIIKLTPKH</sequence>
<feature type="chain" id="PRO_5010288898" evidence="1">
    <location>
        <begin position="24"/>
        <end position="415"/>
    </location>
</feature>